<comment type="caution">
    <text evidence="4">The sequence shown here is derived from an EMBL/GenBank/DDBJ whole genome shotgun (WGS) entry which is preliminary data.</text>
</comment>
<dbReference type="InterPro" id="IPR036979">
    <property type="entry name" value="CM_dom_sf"/>
</dbReference>
<proteinExistence type="predicted"/>
<dbReference type="PROSITE" id="PS51168">
    <property type="entry name" value="CHORISMATE_MUT_2"/>
    <property type="match status" value="1"/>
</dbReference>
<evidence type="ECO:0000256" key="1">
    <source>
        <dbReference type="ARBA" id="ARBA00012404"/>
    </source>
</evidence>
<sequence length="102" mass="11622">MHPDDVLRELGEYRASIDNLDAAMIRLLAERFRVTLRVGELKHQHKLPPADPAREEHQIRRLKEIARDAGLDPGVVELVFPPLMAEVRRRHRELGKSASGTS</sequence>
<dbReference type="EC" id="5.4.99.5" evidence="1"/>
<evidence type="ECO:0000313" key="4">
    <source>
        <dbReference type="EMBL" id="POR01161.1"/>
    </source>
</evidence>
<protein>
    <recommendedName>
        <fullName evidence="1">chorismate mutase</fullName>
        <ecNumber evidence="1">5.4.99.5</ecNumber>
    </recommendedName>
</protein>
<dbReference type="PANTHER" id="PTHR38041">
    <property type="entry name" value="CHORISMATE MUTASE"/>
    <property type="match status" value="1"/>
</dbReference>
<gene>
    <name evidence="4" type="ORF">AU468_08710</name>
</gene>
<evidence type="ECO:0000259" key="3">
    <source>
        <dbReference type="PROSITE" id="PS51168"/>
    </source>
</evidence>
<evidence type="ECO:0000256" key="2">
    <source>
        <dbReference type="ARBA" id="ARBA00023235"/>
    </source>
</evidence>
<dbReference type="InterPro" id="IPR002701">
    <property type="entry name" value="CM_II_prokaryot"/>
</dbReference>
<feature type="domain" description="Chorismate mutase" evidence="3">
    <location>
        <begin position="4"/>
        <end position="95"/>
    </location>
</feature>
<accession>A0A2S4JNR5</accession>
<dbReference type="GO" id="GO:0046417">
    <property type="term" value="P:chorismate metabolic process"/>
    <property type="evidence" value="ECO:0007669"/>
    <property type="project" value="InterPro"/>
</dbReference>
<dbReference type="GO" id="GO:0009697">
    <property type="term" value="P:salicylic acid biosynthetic process"/>
    <property type="evidence" value="ECO:0007669"/>
    <property type="project" value="TreeGrafter"/>
</dbReference>
<dbReference type="InterPro" id="IPR051331">
    <property type="entry name" value="Chorismate_mutase-related"/>
</dbReference>
<dbReference type="SMART" id="SM00830">
    <property type="entry name" value="CM_2"/>
    <property type="match status" value="1"/>
</dbReference>
<keyword evidence="5" id="KW-1185">Reference proteome</keyword>
<reference evidence="5" key="1">
    <citation type="submission" date="2015-12" db="EMBL/GenBank/DDBJ databases">
        <authorList>
            <person name="Lodha T.D."/>
            <person name="Chintalapati S."/>
            <person name="Chintalapati V.R."/>
            <person name="Sravanthi T."/>
        </authorList>
    </citation>
    <scope>NUCLEOTIDE SEQUENCE [LARGE SCALE GENOMIC DNA]</scope>
    <source>
        <strain evidence="5">JC133</strain>
    </source>
</reference>
<dbReference type="Gene3D" id="1.20.59.10">
    <property type="entry name" value="Chorismate mutase"/>
    <property type="match status" value="1"/>
</dbReference>
<dbReference type="AlphaFoldDB" id="A0A2S4JNR5"/>
<dbReference type="PANTHER" id="PTHR38041:SF1">
    <property type="entry name" value="CHORISMATE MUTASE"/>
    <property type="match status" value="1"/>
</dbReference>
<keyword evidence="2" id="KW-0413">Isomerase</keyword>
<dbReference type="InterPro" id="IPR036263">
    <property type="entry name" value="Chorismate_II_sf"/>
</dbReference>
<name>A0A2S4JNR5_9SPIO</name>
<organism evidence="4 5">
    <name type="scientific">Alkalispirochaeta sphaeroplastigenens</name>
    <dbReference type="NCBI Taxonomy" id="1187066"/>
    <lineage>
        <taxon>Bacteria</taxon>
        <taxon>Pseudomonadati</taxon>
        <taxon>Spirochaetota</taxon>
        <taxon>Spirochaetia</taxon>
        <taxon>Spirochaetales</taxon>
        <taxon>Spirochaetaceae</taxon>
        <taxon>Alkalispirochaeta</taxon>
    </lineage>
</organism>
<dbReference type="SUPFAM" id="SSF48600">
    <property type="entry name" value="Chorismate mutase II"/>
    <property type="match status" value="1"/>
</dbReference>
<dbReference type="Pfam" id="PF01817">
    <property type="entry name" value="CM_2"/>
    <property type="match status" value="1"/>
</dbReference>
<dbReference type="EMBL" id="LPWH01000068">
    <property type="protein sequence ID" value="POR01161.1"/>
    <property type="molecule type" value="Genomic_DNA"/>
</dbReference>
<evidence type="ECO:0000313" key="5">
    <source>
        <dbReference type="Proteomes" id="UP000237350"/>
    </source>
</evidence>
<dbReference type="GO" id="GO:0004106">
    <property type="term" value="F:chorismate mutase activity"/>
    <property type="evidence" value="ECO:0007669"/>
    <property type="project" value="UniProtKB-EC"/>
</dbReference>
<dbReference type="Proteomes" id="UP000237350">
    <property type="component" value="Unassembled WGS sequence"/>
</dbReference>